<dbReference type="RefSeq" id="XP_001013994.1">
    <property type="nucleotide sequence ID" value="XM_001013994.1"/>
</dbReference>
<dbReference type="GO" id="GO:0008270">
    <property type="term" value="F:zinc ion binding"/>
    <property type="evidence" value="ECO:0007669"/>
    <property type="project" value="UniProtKB-KW"/>
</dbReference>
<keyword evidence="3" id="KW-0862">Zinc</keyword>
<name>I7M7H7_TETTS</name>
<evidence type="ECO:0000313" key="9">
    <source>
        <dbReference type="Proteomes" id="UP000009168"/>
    </source>
</evidence>
<feature type="compositionally biased region" description="Low complexity" evidence="6">
    <location>
        <begin position="144"/>
        <end position="159"/>
    </location>
</feature>
<feature type="domain" description="B box-type" evidence="7">
    <location>
        <begin position="808"/>
        <end position="851"/>
    </location>
</feature>
<reference evidence="9" key="1">
    <citation type="journal article" date="2006" name="PLoS Biol.">
        <title>Macronuclear genome sequence of the ciliate Tetrahymena thermophila, a model eukaryote.</title>
        <authorList>
            <person name="Eisen J.A."/>
            <person name="Coyne R.S."/>
            <person name="Wu M."/>
            <person name="Wu D."/>
            <person name="Thiagarajan M."/>
            <person name="Wortman J.R."/>
            <person name="Badger J.H."/>
            <person name="Ren Q."/>
            <person name="Amedeo P."/>
            <person name="Jones K.M."/>
            <person name="Tallon L.J."/>
            <person name="Delcher A.L."/>
            <person name="Salzberg S.L."/>
            <person name="Silva J.C."/>
            <person name="Haas B.J."/>
            <person name="Majoros W.H."/>
            <person name="Farzad M."/>
            <person name="Carlton J.M."/>
            <person name="Smith R.K. Jr."/>
            <person name="Garg J."/>
            <person name="Pearlman R.E."/>
            <person name="Karrer K.M."/>
            <person name="Sun L."/>
            <person name="Manning G."/>
            <person name="Elde N.C."/>
            <person name="Turkewitz A.P."/>
            <person name="Asai D.J."/>
            <person name="Wilkes D.E."/>
            <person name="Wang Y."/>
            <person name="Cai H."/>
            <person name="Collins K."/>
            <person name="Stewart B.A."/>
            <person name="Lee S.R."/>
            <person name="Wilamowska K."/>
            <person name="Weinberg Z."/>
            <person name="Ruzzo W.L."/>
            <person name="Wloga D."/>
            <person name="Gaertig J."/>
            <person name="Frankel J."/>
            <person name="Tsao C.-C."/>
            <person name="Gorovsky M.A."/>
            <person name="Keeling P.J."/>
            <person name="Waller R.F."/>
            <person name="Patron N.J."/>
            <person name="Cherry J.M."/>
            <person name="Stover N.A."/>
            <person name="Krieger C.J."/>
            <person name="del Toro C."/>
            <person name="Ryder H.F."/>
            <person name="Williamson S.C."/>
            <person name="Barbeau R.A."/>
            <person name="Hamilton E.P."/>
            <person name="Orias E."/>
        </authorList>
    </citation>
    <scope>NUCLEOTIDE SEQUENCE [LARGE SCALE GENOMIC DNA]</scope>
    <source>
        <strain evidence="9">SB210</strain>
    </source>
</reference>
<feature type="compositionally biased region" description="Polar residues" evidence="6">
    <location>
        <begin position="419"/>
        <end position="430"/>
    </location>
</feature>
<feature type="region of interest" description="Disordered" evidence="6">
    <location>
        <begin position="1155"/>
        <end position="1184"/>
    </location>
</feature>
<evidence type="ECO:0000256" key="2">
    <source>
        <dbReference type="ARBA" id="ARBA00022771"/>
    </source>
</evidence>
<feature type="region of interest" description="Disordered" evidence="6">
    <location>
        <begin position="140"/>
        <end position="159"/>
    </location>
</feature>
<dbReference type="SUPFAM" id="SSF57845">
    <property type="entry name" value="B-box zinc-binding domain"/>
    <property type="match status" value="1"/>
</dbReference>
<dbReference type="CDD" id="cd19756">
    <property type="entry name" value="Bbox2"/>
    <property type="match status" value="1"/>
</dbReference>
<protein>
    <submittedName>
        <fullName evidence="8">B-box zinc finger protein</fullName>
    </submittedName>
</protein>
<evidence type="ECO:0000256" key="5">
    <source>
        <dbReference type="SAM" id="Coils"/>
    </source>
</evidence>
<feature type="compositionally biased region" description="Polar residues" evidence="6">
    <location>
        <begin position="1314"/>
        <end position="1323"/>
    </location>
</feature>
<dbReference type="Pfam" id="PF00643">
    <property type="entry name" value="zf-B_box"/>
    <property type="match status" value="1"/>
</dbReference>
<dbReference type="SMART" id="SM00184">
    <property type="entry name" value="RING"/>
    <property type="match status" value="1"/>
</dbReference>
<dbReference type="SMART" id="SM00336">
    <property type="entry name" value="BBOX"/>
    <property type="match status" value="1"/>
</dbReference>
<dbReference type="GeneID" id="7825097"/>
<dbReference type="InterPro" id="IPR001841">
    <property type="entry name" value="Znf_RING"/>
</dbReference>
<dbReference type="HOGENOM" id="CLU_241034_0_0_1"/>
<dbReference type="EMBL" id="GG662719">
    <property type="protein sequence ID" value="EAR93749.1"/>
    <property type="molecule type" value="Genomic_DNA"/>
</dbReference>
<feature type="compositionally biased region" description="Basic and acidic residues" evidence="6">
    <location>
        <begin position="1341"/>
        <end position="1353"/>
    </location>
</feature>
<proteinExistence type="predicted"/>
<dbReference type="PROSITE" id="PS50119">
    <property type="entry name" value="ZF_BBOX"/>
    <property type="match status" value="1"/>
</dbReference>
<dbReference type="Gene3D" id="3.30.40.10">
    <property type="entry name" value="Zinc/RING finger domain, C3HC4 (zinc finger)"/>
    <property type="match status" value="1"/>
</dbReference>
<feature type="region of interest" description="Disordered" evidence="6">
    <location>
        <begin position="1335"/>
        <end position="1366"/>
    </location>
</feature>
<feature type="region of interest" description="Disordered" evidence="6">
    <location>
        <begin position="586"/>
        <end position="605"/>
    </location>
</feature>
<dbReference type="InParanoid" id="I7M7H7"/>
<feature type="region of interest" description="Disordered" evidence="6">
    <location>
        <begin position="411"/>
        <end position="432"/>
    </location>
</feature>
<evidence type="ECO:0000259" key="7">
    <source>
        <dbReference type="PROSITE" id="PS50119"/>
    </source>
</evidence>
<evidence type="ECO:0000256" key="3">
    <source>
        <dbReference type="ARBA" id="ARBA00022833"/>
    </source>
</evidence>
<dbReference type="SUPFAM" id="SSF57850">
    <property type="entry name" value="RING/U-box"/>
    <property type="match status" value="1"/>
</dbReference>
<evidence type="ECO:0000313" key="8">
    <source>
        <dbReference type="EMBL" id="EAR93749.1"/>
    </source>
</evidence>
<feature type="region of interest" description="Disordered" evidence="6">
    <location>
        <begin position="1101"/>
        <end position="1138"/>
    </location>
</feature>
<keyword evidence="9" id="KW-1185">Reference proteome</keyword>
<dbReference type="InterPro" id="IPR017907">
    <property type="entry name" value="Znf_RING_CS"/>
</dbReference>
<feature type="region of interest" description="Disordered" evidence="6">
    <location>
        <begin position="1301"/>
        <end position="1323"/>
    </location>
</feature>
<evidence type="ECO:0000256" key="6">
    <source>
        <dbReference type="SAM" id="MobiDB-lite"/>
    </source>
</evidence>
<keyword evidence="1" id="KW-0479">Metal-binding</keyword>
<dbReference type="InterPro" id="IPR000315">
    <property type="entry name" value="Znf_B-box"/>
</dbReference>
<feature type="compositionally biased region" description="Low complexity" evidence="6">
    <location>
        <begin position="1163"/>
        <end position="1184"/>
    </location>
</feature>
<dbReference type="Proteomes" id="UP000009168">
    <property type="component" value="Unassembled WGS sequence"/>
</dbReference>
<dbReference type="CDD" id="cd16449">
    <property type="entry name" value="RING-HC"/>
    <property type="match status" value="1"/>
</dbReference>
<dbReference type="OrthoDB" id="295536at2759"/>
<accession>I7M7H7</accession>
<feature type="compositionally biased region" description="Low complexity" evidence="6">
    <location>
        <begin position="1103"/>
        <end position="1120"/>
    </location>
</feature>
<dbReference type="STRING" id="312017.I7M7H7"/>
<keyword evidence="5" id="KW-0175">Coiled coil</keyword>
<dbReference type="KEGG" id="tet:TTHERM_00399180"/>
<feature type="compositionally biased region" description="Low complexity" evidence="6">
    <location>
        <begin position="978"/>
        <end position="993"/>
    </location>
</feature>
<dbReference type="PROSITE" id="PS00518">
    <property type="entry name" value="ZF_RING_1"/>
    <property type="match status" value="1"/>
</dbReference>
<gene>
    <name evidence="8" type="ORF">TTHERM_00399180</name>
</gene>
<dbReference type="InterPro" id="IPR013083">
    <property type="entry name" value="Znf_RING/FYVE/PHD"/>
</dbReference>
<evidence type="ECO:0000256" key="1">
    <source>
        <dbReference type="ARBA" id="ARBA00022723"/>
    </source>
</evidence>
<evidence type="ECO:0000256" key="4">
    <source>
        <dbReference type="PROSITE-ProRule" id="PRU00024"/>
    </source>
</evidence>
<feature type="region of interest" description="Disordered" evidence="6">
    <location>
        <begin position="970"/>
        <end position="1002"/>
    </location>
</feature>
<organism evidence="8 9">
    <name type="scientific">Tetrahymena thermophila (strain SB210)</name>
    <dbReference type="NCBI Taxonomy" id="312017"/>
    <lineage>
        <taxon>Eukaryota</taxon>
        <taxon>Sar</taxon>
        <taxon>Alveolata</taxon>
        <taxon>Ciliophora</taxon>
        <taxon>Intramacronucleata</taxon>
        <taxon>Oligohymenophorea</taxon>
        <taxon>Hymenostomatida</taxon>
        <taxon>Tetrahymenina</taxon>
        <taxon>Tetrahymenidae</taxon>
        <taxon>Tetrahymena</taxon>
    </lineage>
</organism>
<sequence>MHQFQAANDYQQNLIDQQLRKNDENGYNLWYQNYSNPNNQNNIMNFNNQQSFNNTNANYSDPSMLNQPSSSQQLGHSNLIINNNFQNSVQQVNDEGPINCERCQKAPIEYIRLNCGHNFCLECMAISFLKGEGRLIPASENQTSNISNSNENGEESNNGQNDSIEMTCFKCGQLCELGHQSRSAIFIFIQMIIQKYEQKSSPINSTQTSSSAAFGMQINNQVNSNLTNTSSSIQASAQNNQIINGSSLPNQMNISDKITSIDNNLVNIVGNQINGVLNVNMQNNQAINQINVNGSQINAIGQQQKQQQIIQGDQMQYFDQNQIQFDNSKIIQPLIQKEDSGKNDEKLIALSNNISNSNRVSNYTSNQNAIRGSDEDLLQYESIESNNILPTQKQQLNIQADVSLQYQQMQQQQQQFQQRNRINSPNTNETQNKNFNAVQVNNNPNAQPIQNFDSNQMIVQQQASNIQYENANPNFETPFIKQQLLISTSKNQNQIQSQDKIRISQHEQKEDDKVNLLQQQLLQKQLLQKGSQNGSVDQQILLQQQQENMKNSQYQSSQNNLVSTPNYSILTEKKPTQPQYSQMMPINNQTPQHTQNQAKKSPHLSKSTHILSNNVNLTPMQQQMGKNNYNLNSAQSQQFQNDYGNNYNQQLQLQMEHEGTHLLNGDNKHIHPKLSAFSASNNKSQAKQQYSNFSHLQPYGNGEEANSIFQAQLAHNQKHLPYRQQSQLETGIIEEYEANQLEINENLQNQKAVNLNQNLQQNQQDVQHQILGGNLQHQQINKLQLHQVDEIRESNSAFNSLIGGSTSSTQLNCNEHPFNELTLYCFTCDNKLLCIKCLQNGEHRDHDVQSISKNFEYLLGKMTETSHEINSSIEQLIIQQKRLVDKRKECLRQIKIIKDQIQDNLNDVKASIASREQHLLQQAEQIFMNKQSEILKEIQVIQNKTQVIQEVKNQFELICESYFKNKTTTNTDREVDSLPHQQHNQEQLLQEQQQKAHEQQTNHIQQQLEQILQQKFYLQQLQNEQHIQQQHQQNQQKNNQQIPQHYDILATENNSTEELHDTFKFSSEAEKISLYRFYQQCRSFLCQQGITRSSQGNEKINMTQLQQQQSPQYSSYQLTPHQPRTTQFNETPRSKHNIQQQLQFQNISQIHQSGVTSNYQSNQPSSYIQQHQMQQQSNAQRNQGNFESQYASIRSNISQPIEEEEYQQQQFQQNYQQYNIMSSQDLSQLIDDVQRIKKEATQIDLNNYASRQNTTLNNSNLNQKENSILPSSSIQAPQRGNQLFHDYLNKQRYQNQLQQQYQNTQLQHSEEKNNQGQPYQKEQPQEYMSQLNYQQSQKINQSKDQKLQNHNEEENNNYNQVKQPTSRNSQYLMQRLQENMENYQGSLNGTSNKKINSSTLNQNSYLAFPTQSSETELYKKDQAKNSSYLKQKRSKWLDEEALEQDQEHQNNYYTYSNQNQYFYDRINAIENFEQGNQKQKQEFNKHLDNIFRKNGIHNKNSLLNKLQYQNSLEHQPGNQIMSNSVLVGSNGYQTERLNTNPELLYSNINRSYTNTAIKQKQDFTLAKQDDKYKTEPFSPNFKRQMINQAQYSYTTRASNQNTSLSRQTISNSHLKVNASLSTHNNSNTANLQKTTLQKDQQINAQNSNYQLNQRSLKKQQNQSATQRDRNLDSLFETLRIQKEQYNIKKKQYFLQE</sequence>
<feature type="coiled-coil region" evidence="5">
    <location>
        <begin position="733"/>
        <end position="769"/>
    </location>
</feature>
<dbReference type="Gene3D" id="3.30.160.60">
    <property type="entry name" value="Classic Zinc Finger"/>
    <property type="match status" value="1"/>
</dbReference>
<keyword evidence="2 4" id="KW-0863">Zinc-finger</keyword>
<feature type="compositionally biased region" description="Polar residues" evidence="6">
    <location>
        <begin position="1122"/>
        <end position="1131"/>
    </location>
</feature>